<dbReference type="Proteomes" id="UP001396334">
    <property type="component" value="Unassembled WGS sequence"/>
</dbReference>
<evidence type="ECO:0000313" key="1">
    <source>
        <dbReference type="EMBL" id="KAK9027987.1"/>
    </source>
</evidence>
<name>A0ABR2SRV2_9ROSI</name>
<comment type="caution">
    <text evidence="1">The sequence shown here is derived from an EMBL/GenBank/DDBJ whole genome shotgun (WGS) entry which is preliminary data.</text>
</comment>
<keyword evidence="2" id="KW-1185">Reference proteome</keyword>
<sequence length="104" mass="11538">MRIRRLPISVILGRRRLRYFSRRAVVKTHEGSMAFSWLLGVSPVKSDFEIMGRGEAELHDDGFGSPMSDEALIVAVSDEPGIGLPMLEKALTAADLADRCQTKH</sequence>
<dbReference type="EMBL" id="JBBPBN010000012">
    <property type="protein sequence ID" value="KAK9027987.1"/>
    <property type="molecule type" value="Genomic_DNA"/>
</dbReference>
<gene>
    <name evidence="1" type="ORF">V6N11_067803</name>
</gene>
<accession>A0ABR2SRV2</accession>
<organism evidence="1 2">
    <name type="scientific">Hibiscus sabdariffa</name>
    <name type="common">roselle</name>
    <dbReference type="NCBI Taxonomy" id="183260"/>
    <lineage>
        <taxon>Eukaryota</taxon>
        <taxon>Viridiplantae</taxon>
        <taxon>Streptophyta</taxon>
        <taxon>Embryophyta</taxon>
        <taxon>Tracheophyta</taxon>
        <taxon>Spermatophyta</taxon>
        <taxon>Magnoliopsida</taxon>
        <taxon>eudicotyledons</taxon>
        <taxon>Gunneridae</taxon>
        <taxon>Pentapetalae</taxon>
        <taxon>rosids</taxon>
        <taxon>malvids</taxon>
        <taxon>Malvales</taxon>
        <taxon>Malvaceae</taxon>
        <taxon>Malvoideae</taxon>
        <taxon>Hibiscus</taxon>
    </lineage>
</organism>
<proteinExistence type="predicted"/>
<protein>
    <submittedName>
        <fullName evidence="1">Uncharacterized protein</fullName>
    </submittedName>
</protein>
<reference evidence="1 2" key="1">
    <citation type="journal article" date="2024" name="G3 (Bethesda)">
        <title>Genome assembly of Hibiscus sabdariffa L. provides insights into metabolisms of medicinal natural products.</title>
        <authorList>
            <person name="Kim T."/>
        </authorList>
    </citation>
    <scope>NUCLEOTIDE SEQUENCE [LARGE SCALE GENOMIC DNA]</scope>
    <source>
        <strain evidence="1">TK-2024</strain>
        <tissue evidence="1">Old leaves</tissue>
    </source>
</reference>
<evidence type="ECO:0000313" key="2">
    <source>
        <dbReference type="Proteomes" id="UP001396334"/>
    </source>
</evidence>